<evidence type="ECO:0000313" key="2">
    <source>
        <dbReference type="EMBL" id="PXX79155.1"/>
    </source>
</evidence>
<feature type="region of interest" description="Disordered" evidence="1">
    <location>
        <begin position="1"/>
        <end position="42"/>
    </location>
</feature>
<comment type="caution">
    <text evidence="2">The sequence shown here is derived from an EMBL/GenBank/DDBJ whole genome shotgun (WGS) entry which is preliminary data.</text>
</comment>
<dbReference type="NCBIfam" id="TIGR01635">
    <property type="entry name" value="tail_comp_S"/>
    <property type="match status" value="1"/>
</dbReference>
<feature type="compositionally biased region" description="Polar residues" evidence="1">
    <location>
        <begin position="10"/>
        <end position="23"/>
    </location>
</feature>
<dbReference type="AlphaFoldDB" id="A0A318KTX8"/>
<organism evidence="2 3">
    <name type="scientific">Rivihabitans pingtungensis</name>
    <dbReference type="NCBI Taxonomy" id="1054498"/>
    <lineage>
        <taxon>Bacteria</taxon>
        <taxon>Pseudomonadati</taxon>
        <taxon>Pseudomonadota</taxon>
        <taxon>Betaproteobacteria</taxon>
        <taxon>Neisseriales</taxon>
        <taxon>Aquaspirillaceae</taxon>
        <taxon>Rivihabitans</taxon>
    </lineage>
</organism>
<name>A0A318KTX8_9NEIS</name>
<dbReference type="Proteomes" id="UP000247555">
    <property type="component" value="Unassembled WGS sequence"/>
</dbReference>
<proteinExistence type="predicted"/>
<dbReference type="InterPro" id="IPR006522">
    <property type="entry name" value="Phage_virion_morphogenesis"/>
</dbReference>
<sequence>MRAAGKQLRDNQQMRIAAQQNPDGSAYTPRRPQVDDKTHKLRRSRARMFAKLSKTRWMAVRTTADSATIQFVAGAGRLANIHQHGLRDRVNKYGLQVQYPARQLLGFSDADIEMVREMLLATVGL</sequence>
<gene>
    <name evidence="2" type="ORF">DFR34_10845</name>
</gene>
<keyword evidence="3" id="KW-1185">Reference proteome</keyword>
<protein>
    <submittedName>
        <fullName evidence="2">Phage virion morphogenesis protein</fullName>
    </submittedName>
</protein>
<reference evidence="2 3" key="1">
    <citation type="submission" date="2018-05" db="EMBL/GenBank/DDBJ databases">
        <title>Genomic Encyclopedia of Type Strains, Phase IV (KMG-IV): sequencing the most valuable type-strain genomes for metagenomic binning, comparative biology and taxonomic classification.</title>
        <authorList>
            <person name="Goeker M."/>
        </authorList>
    </citation>
    <scope>NUCLEOTIDE SEQUENCE [LARGE SCALE GENOMIC DNA]</scope>
    <source>
        <strain evidence="2 3">DSM 29661</strain>
    </source>
</reference>
<dbReference type="EMBL" id="QJKI01000008">
    <property type="protein sequence ID" value="PXX79155.1"/>
    <property type="molecule type" value="Genomic_DNA"/>
</dbReference>
<accession>A0A318KTX8</accession>
<evidence type="ECO:0000256" key="1">
    <source>
        <dbReference type="SAM" id="MobiDB-lite"/>
    </source>
</evidence>
<evidence type="ECO:0000313" key="3">
    <source>
        <dbReference type="Proteomes" id="UP000247555"/>
    </source>
</evidence>
<dbReference type="Pfam" id="PF05069">
    <property type="entry name" value="Phage_tail_S"/>
    <property type="match status" value="1"/>
</dbReference>